<feature type="region of interest" description="Disordered" evidence="1">
    <location>
        <begin position="1"/>
        <end position="33"/>
    </location>
</feature>
<evidence type="ECO:0000313" key="2">
    <source>
        <dbReference type="Proteomes" id="UP000694864"/>
    </source>
</evidence>
<name>A0ABM0WL29_CAMSA</name>
<protein>
    <submittedName>
        <fullName evidence="3">Protein EARLY FLOWERING 3-like</fullName>
    </submittedName>
</protein>
<dbReference type="PANTHER" id="PTHR34281:SF2">
    <property type="entry name" value="PROTEIN EARLY FLOWERING 3"/>
    <property type="match status" value="1"/>
</dbReference>
<organism evidence="2 3">
    <name type="scientific">Camelina sativa</name>
    <name type="common">False flax</name>
    <name type="synonym">Myagrum sativum</name>
    <dbReference type="NCBI Taxonomy" id="90675"/>
    <lineage>
        <taxon>Eukaryota</taxon>
        <taxon>Viridiplantae</taxon>
        <taxon>Streptophyta</taxon>
        <taxon>Embryophyta</taxon>
        <taxon>Tracheophyta</taxon>
        <taxon>Spermatophyta</taxon>
        <taxon>Magnoliopsida</taxon>
        <taxon>eudicotyledons</taxon>
        <taxon>Gunneridae</taxon>
        <taxon>Pentapetalae</taxon>
        <taxon>rosids</taxon>
        <taxon>malvids</taxon>
        <taxon>Brassicales</taxon>
        <taxon>Brassicaceae</taxon>
        <taxon>Camelineae</taxon>
        <taxon>Camelina</taxon>
    </lineage>
</organism>
<dbReference type="GeneID" id="104752231"/>
<reference evidence="2" key="1">
    <citation type="journal article" date="2014" name="Nat. Commun.">
        <title>The emerging biofuel crop Camelina sativa retains a highly undifferentiated hexaploid genome structure.</title>
        <authorList>
            <person name="Kagale S."/>
            <person name="Koh C."/>
            <person name="Nixon J."/>
            <person name="Bollina V."/>
            <person name="Clarke W.E."/>
            <person name="Tuteja R."/>
            <person name="Spillane C."/>
            <person name="Robinson S.J."/>
            <person name="Links M.G."/>
            <person name="Clarke C."/>
            <person name="Higgins E.E."/>
            <person name="Huebert T."/>
            <person name="Sharpe A.G."/>
            <person name="Parkin I.A."/>
        </authorList>
    </citation>
    <scope>NUCLEOTIDE SEQUENCE [LARGE SCALE GENOMIC DNA]</scope>
    <source>
        <strain evidence="2">cv. DH55</strain>
    </source>
</reference>
<feature type="compositionally biased region" description="Low complexity" evidence="1">
    <location>
        <begin position="542"/>
        <end position="551"/>
    </location>
</feature>
<dbReference type="RefSeq" id="XP_010472622.1">
    <property type="nucleotide sequence ID" value="XM_010474320.2"/>
</dbReference>
<feature type="compositionally biased region" description="Polar residues" evidence="1">
    <location>
        <begin position="55"/>
        <end position="75"/>
    </location>
</feature>
<dbReference type="InterPro" id="IPR039319">
    <property type="entry name" value="ELF3-like"/>
</dbReference>
<feature type="region of interest" description="Disordered" evidence="1">
    <location>
        <begin position="235"/>
        <end position="283"/>
    </location>
</feature>
<proteinExistence type="predicted"/>
<feature type="compositionally biased region" description="Basic and acidic residues" evidence="1">
    <location>
        <begin position="260"/>
        <end position="283"/>
    </location>
</feature>
<keyword evidence="2" id="KW-1185">Reference proteome</keyword>
<reference evidence="3" key="2">
    <citation type="submission" date="2025-08" db="UniProtKB">
        <authorList>
            <consortium name="RefSeq"/>
        </authorList>
    </citation>
    <scope>IDENTIFICATION</scope>
    <source>
        <tissue evidence="3">Leaf</tissue>
    </source>
</reference>
<evidence type="ECO:0000256" key="1">
    <source>
        <dbReference type="SAM" id="MobiDB-lite"/>
    </source>
</evidence>
<sequence length="714" mass="79413">MKRGKDEEKILEPMFPRLHVNDADKGGPRAPPRNKMALYEQLSIPSQRFGDHASLSHNSRSSTTTLIHPPGSQSCGVERNLSSRHLDSSAANEATENCVSQMSFMENVRSLAQHDQRKIVREEEEFAVPVFINSRRSQGHGRTKSGIEKEKHTPLVAPSSRHSTQFQEVNRPGSKQNICLANFSNLEGREQVKANTKSGGFVISLDLSVTEGMNLEKSASSYDRVNDGNASLRQESKNRLYRDGGATRVMDTDNGAESHLATESHLEEDHGSPEDIDTGREYSRSRGCASLQQINEDASDDVSDDSIVDSISSVDVTPDDVVGVLGQKRFWRARKAIANQQRVFAVQLFELHRLIKVQKLIAASPDILLDEINFLGKVSAKSYPVKKLVPSEFMVKPPLLHVVVKQRGDSEKTDQHKMESSAENVVGRLSNQGHHHQQSNYMPFPNNPPASPAANGYCFPPQPPPSGNQQWLIPVMSPSEGLIYKPHPGMGHPGGYYGHFMPPPMVMPQYHPGIGFPPHPSSGYFPPYGIMPTMMNPYCSGQQQQHHQQQQPNEQHMNQFGYPGNFQHQQQPNEHMNQFVYPGNLQNTQQQSSVNEAAPQEQQQLTKSYPRARKSRQGSTGSSPSGVEGIAGNKSFRPFSAIDDSNNINNEREDMMTTTTTTTRTTVTQTTRDGGVTRVIKVVPHNAKLASEKAARIFRSIQEERERYDPSSNS</sequence>
<accession>A0ABM0WL29</accession>
<gene>
    <name evidence="3" type="primary">LOC104752231</name>
</gene>
<dbReference type="PANTHER" id="PTHR34281">
    <property type="entry name" value="PROTEIN EARLY FLOWERING 3"/>
    <property type="match status" value="1"/>
</dbReference>
<feature type="region of interest" description="Disordered" evidence="1">
    <location>
        <begin position="49"/>
        <end position="89"/>
    </location>
</feature>
<feature type="compositionally biased region" description="Basic and acidic residues" evidence="1">
    <location>
        <begin position="1"/>
        <end position="11"/>
    </location>
</feature>
<feature type="compositionally biased region" description="Polar residues" evidence="1">
    <location>
        <begin position="589"/>
        <end position="607"/>
    </location>
</feature>
<dbReference type="Proteomes" id="UP000694864">
    <property type="component" value="Chromosome 16"/>
</dbReference>
<evidence type="ECO:0000313" key="3">
    <source>
        <dbReference type="RefSeq" id="XP_010472622.1"/>
    </source>
</evidence>
<feature type="region of interest" description="Disordered" evidence="1">
    <location>
        <begin position="536"/>
        <end position="570"/>
    </location>
</feature>
<feature type="region of interest" description="Disordered" evidence="1">
    <location>
        <begin position="589"/>
        <end position="654"/>
    </location>
</feature>